<organism evidence="1 2">
    <name type="scientific">Caballeronia terrestris</name>
    <dbReference type="NCBI Taxonomy" id="1226301"/>
    <lineage>
        <taxon>Bacteria</taxon>
        <taxon>Pseudomonadati</taxon>
        <taxon>Pseudomonadota</taxon>
        <taxon>Betaproteobacteria</taxon>
        <taxon>Burkholderiales</taxon>
        <taxon>Burkholderiaceae</taxon>
        <taxon>Caballeronia</taxon>
    </lineage>
</organism>
<comment type="caution">
    <text evidence="1">The sequence shown here is derived from an EMBL/GenBank/DDBJ whole genome shotgun (WGS) entry which is preliminary data.</text>
</comment>
<sequence>MLSALHHAAWTISLPITRGRSSSDVVIGLETGMTSGKRAVIVCSQDPFANGVKPKEIEKYLKSNGYDSVLLFNSGAISRLGGAGIRRRLPGLNVKKVELYLCEGLLVVLSKFGTSARRAATSLLLWRVLVLRGQVLGFVLRSRGNFDLLICESNLDTALTLADRIADVQILDLPSPFAEEQLFGGLLSQAGYERVRKVEIAAYAAADYLSFHWHTYADYVRDKKYQGNNFLALTYGTNPKLKLAKYDDHPKIVYLGFLGDYWVNLPLLAQLCKLCPHLEVYGGPEPPASLGINYKGYAPSTDVVANYQFGLVTISDDELRRHSFSSKHLEYASYGLPVLTPVWRKDEALCGSSIYYTAENFLAQVRGASMRQEWERLHAAALKDAERFSWPSALKALDFQPRPS</sequence>
<dbReference type="Proteomes" id="UP000054925">
    <property type="component" value="Unassembled WGS sequence"/>
</dbReference>
<protein>
    <submittedName>
        <fullName evidence="1">Uncharacterized protein</fullName>
    </submittedName>
</protein>
<gene>
    <name evidence="1" type="ORF">AWB67_05781</name>
</gene>
<dbReference type="Gene3D" id="3.40.50.2000">
    <property type="entry name" value="Glycogen Phosphorylase B"/>
    <property type="match status" value="1"/>
</dbReference>
<proteinExistence type="predicted"/>
<evidence type="ECO:0000313" key="1">
    <source>
        <dbReference type="EMBL" id="SAL81204.1"/>
    </source>
</evidence>
<dbReference type="AlphaFoldDB" id="A0A158KJF8"/>
<reference evidence="1" key="1">
    <citation type="submission" date="2016-01" db="EMBL/GenBank/DDBJ databases">
        <authorList>
            <person name="Peeters C."/>
        </authorList>
    </citation>
    <scope>NUCLEOTIDE SEQUENCE [LARGE SCALE GENOMIC DNA]</scope>
    <source>
        <strain evidence="1">LMG 22937</strain>
    </source>
</reference>
<name>A0A158KJF8_9BURK</name>
<keyword evidence="2" id="KW-1185">Reference proteome</keyword>
<accession>A0A158KJF8</accession>
<dbReference type="EMBL" id="FCOL02000060">
    <property type="protein sequence ID" value="SAL81204.1"/>
    <property type="molecule type" value="Genomic_DNA"/>
</dbReference>
<evidence type="ECO:0000313" key="2">
    <source>
        <dbReference type="Proteomes" id="UP000054925"/>
    </source>
</evidence>